<dbReference type="PANTHER" id="PTHR42879">
    <property type="entry name" value="3-OXOACYL-(ACYL-CARRIER-PROTEIN) REDUCTASE"/>
    <property type="match status" value="1"/>
</dbReference>
<proteinExistence type="inferred from homology"/>
<accession>A0A6J6D7D1</accession>
<dbReference type="EMBL" id="CAEZSU010000171">
    <property type="protein sequence ID" value="CAB4559747.1"/>
    <property type="molecule type" value="Genomic_DNA"/>
</dbReference>
<dbReference type="PRINTS" id="PR00081">
    <property type="entry name" value="GDHRDH"/>
</dbReference>
<evidence type="ECO:0000256" key="1">
    <source>
        <dbReference type="ARBA" id="ARBA00006484"/>
    </source>
</evidence>
<organism evidence="2">
    <name type="scientific">freshwater metagenome</name>
    <dbReference type="NCBI Taxonomy" id="449393"/>
    <lineage>
        <taxon>unclassified sequences</taxon>
        <taxon>metagenomes</taxon>
        <taxon>ecological metagenomes</taxon>
    </lineage>
</organism>
<dbReference type="InterPro" id="IPR036291">
    <property type="entry name" value="NAD(P)-bd_dom_sf"/>
</dbReference>
<dbReference type="SUPFAM" id="SSF51735">
    <property type="entry name" value="NAD(P)-binding Rossmann-fold domains"/>
    <property type="match status" value="1"/>
</dbReference>
<dbReference type="Pfam" id="PF13561">
    <property type="entry name" value="adh_short_C2"/>
    <property type="match status" value="1"/>
</dbReference>
<dbReference type="FunFam" id="3.40.50.720:FF:000084">
    <property type="entry name" value="Short-chain dehydrogenase reductase"/>
    <property type="match status" value="1"/>
</dbReference>
<dbReference type="PROSITE" id="PS00061">
    <property type="entry name" value="ADH_SHORT"/>
    <property type="match status" value="1"/>
</dbReference>
<protein>
    <submittedName>
        <fullName evidence="2">Unannotated protein</fullName>
    </submittedName>
</protein>
<dbReference type="InterPro" id="IPR002347">
    <property type="entry name" value="SDR_fam"/>
</dbReference>
<comment type="similarity">
    <text evidence="1">Belongs to the short-chain dehydrogenases/reductases (SDR) family.</text>
</comment>
<sequence>MPELVRTPAELFDLTGRVALVTGASSGLGKRIALVLAAAGATVAITARRTDRLVELESETPNIHGFPCDLTNADEREALVTEVESRLGPVDILVNNAGAVNATSIENESLDDFAMMIELNLTAAWHLMKLVGVSMVEREHGSIINIASILGVVGATPAKDSGYSAAKGGLVNLTREMGLQWARKGVRVNAICPGWFQTEMIEDLTSTENGSSFITSNTPMMRVGQVNEIDGAVLLLASDAGSFMTGSIVMVDGGWTAR</sequence>
<dbReference type="AlphaFoldDB" id="A0A6J6D7D1"/>
<dbReference type="InterPro" id="IPR020904">
    <property type="entry name" value="Sc_DH/Rdtase_CS"/>
</dbReference>
<dbReference type="InterPro" id="IPR050259">
    <property type="entry name" value="SDR"/>
</dbReference>
<name>A0A6J6D7D1_9ZZZZ</name>
<dbReference type="GO" id="GO:0032787">
    <property type="term" value="P:monocarboxylic acid metabolic process"/>
    <property type="evidence" value="ECO:0007669"/>
    <property type="project" value="UniProtKB-ARBA"/>
</dbReference>
<gene>
    <name evidence="2" type="ORF">UFOPK1495_01420</name>
</gene>
<dbReference type="PRINTS" id="PR00080">
    <property type="entry name" value="SDRFAMILY"/>
</dbReference>
<dbReference type="PANTHER" id="PTHR42879:SF2">
    <property type="entry name" value="3-OXOACYL-[ACYL-CARRIER-PROTEIN] REDUCTASE FABG"/>
    <property type="match status" value="1"/>
</dbReference>
<evidence type="ECO:0000313" key="2">
    <source>
        <dbReference type="EMBL" id="CAB4559747.1"/>
    </source>
</evidence>
<reference evidence="2" key="1">
    <citation type="submission" date="2020-05" db="EMBL/GenBank/DDBJ databases">
        <authorList>
            <person name="Chiriac C."/>
            <person name="Salcher M."/>
            <person name="Ghai R."/>
            <person name="Kavagutti S V."/>
        </authorList>
    </citation>
    <scope>NUCLEOTIDE SEQUENCE</scope>
</reference>
<dbReference type="Gene3D" id="3.40.50.720">
    <property type="entry name" value="NAD(P)-binding Rossmann-like Domain"/>
    <property type="match status" value="1"/>
</dbReference>